<protein>
    <submittedName>
        <fullName evidence="2">Helix-turn-helix domain-containing protein</fullName>
    </submittedName>
</protein>
<sequence>MQTVVIIPEPEWRQVLQRLDKLEQATQAATTSSSAKPDEILNVREAAALLGMKPDGLRKARRAQRIKGVRINEKEWGFRRSELTRYQNRYNRQPLTAAA</sequence>
<evidence type="ECO:0000313" key="2">
    <source>
        <dbReference type="EMBL" id="UOQ51726.1"/>
    </source>
</evidence>
<dbReference type="Proteomes" id="UP000831785">
    <property type="component" value="Chromosome"/>
</dbReference>
<proteinExistence type="predicted"/>
<dbReference type="RefSeq" id="WP_244715042.1">
    <property type="nucleotide sequence ID" value="NZ_CP095049.1"/>
</dbReference>
<dbReference type="InterPro" id="IPR041657">
    <property type="entry name" value="HTH_17"/>
</dbReference>
<accession>A0ABY4F508</accession>
<gene>
    <name evidence="2" type="ORF">MUN80_18415</name>
</gene>
<reference evidence="2 3" key="1">
    <citation type="submission" date="2022-04" db="EMBL/GenBank/DDBJ databases">
        <title>Hymenobacter sp. isolated from the air.</title>
        <authorList>
            <person name="Won M."/>
            <person name="Lee C.-M."/>
            <person name="Woen H.-Y."/>
            <person name="Kwon S.-W."/>
        </authorList>
    </citation>
    <scope>NUCLEOTIDE SEQUENCE [LARGE SCALE GENOMIC DNA]</scope>
    <source>
        <strain evidence="3">5116 S-27</strain>
    </source>
</reference>
<evidence type="ECO:0000259" key="1">
    <source>
        <dbReference type="Pfam" id="PF12728"/>
    </source>
</evidence>
<feature type="domain" description="Helix-turn-helix" evidence="1">
    <location>
        <begin position="41"/>
        <end position="89"/>
    </location>
</feature>
<dbReference type="EMBL" id="CP095049">
    <property type="protein sequence ID" value="UOQ51726.1"/>
    <property type="molecule type" value="Genomic_DNA"/>
</dbReference>
<evidence type="ECO:0000313" key="3">
    <source>
        <dbReference type="Proteomes" id="UP000831785"/>
    </source>
</evidence>
<organism evidence="2 3">
    <name type="scientific">Hymenobacter cellulosivorans</name>
    <dbReference type="NCBI Taxonomy" id="2932249"/>
    <lineage>
        <taxon>Bacteria</taxon>
        <taxon>Pseudomonadati</taxon>
        <taxon>Bacteroidota</taxon>
        <taxon>Cytophagia</taxon>
        <taxon>Cytophagales</taxon>
        <taxon>Hymenobacteraceae</taxon>
        <taxon>Hymenobacter</taxon>
    </lineage>
</organism>
<dbReference type="Pfam" id="PF12728">
    <property type="entry name" value="HTH_17"/>
    <property type="match status" value="1"/>
</dbReference>
<name>A0ABY4F508_9BACT</name>
<keyword evidence="3" id="KW-1185">Reference proteome</keyword>